<reference evidence="2" key="1">
    <citation type="submission" date="2018-07" db="EMBL/GenBank/DDBJ databases">
        <authorList>
            <consortium name="GenomeTrakr network: Whole genome sequencing for foodborne pathogen traceback"/>
        </authorList>
    </citation>
    <scope>NUCLEOTIDE SEQUENCE</scope>
    <source>
        <strain evidence="2">CFSAN056582</strain>
    </source>
</reference>
<evidence type="ECO:0000259" key="1">
    <source>
        <dbReference type="Pfam" id="PF13392"/>
    </source>
</evidence>
<sequence length="119" mass="14036">MPMNKSTDIFCGRLILPKEMTKPIPGWPHYFASSFGDIYSDFKHRGTEWRRLTPDVDIRGYFCVNLHKDGKPRTIKVHVLVATAFYGKRPEWSECIRHLDGNSRNNNLLIWHMEQMLKM</sequence>
<dbReference type="InterPro" id="IPR003615">
    <property type="entry name" value="HNH_nuc"/>
</dbReference>
<dbReference type="Pfam" id="PF13392">
    <property type="entry name" value="HNH_3"/>
    <property type="match status" value="1"/>
</dbReference>
<feature type="domain" description="HNH nuclease" evidence="1">
    <location>
        <begin position="76"/>
        <end position="108"/>
    </location>
</feature>
<protein>
    <recommendedName>
        <fullName evidence="1">HNH nuclease domain-containing protein</fullName>
    </recommendedName>
</protein>
<name>A0A5U6SP31_SALER</name>
<evidence type="ECO:0000313" key="2">
    <source>
        <dbReference type="EMBL" id="EBR0846106.1"/>
    </source>
</evidence>
<gene>
    <name evidence="2" type="ORF">BRO79_22095</name>
</gene>
<dbReference type="Gene3D" id="3.90.75.20">
    <property type="match status" value="1"/>
</dbReference>
<dbReference type="EMBL" id="AAGRCI010000027">
    <property type="protein sequence ID" value="EBR0846106.1"/>
    <property type="molecule type" value="Genomic_DNA"/>
</dbReference>
<dbReference type="SUPFAM" id="SSF54060">
    <property type="entry name" value="His-Me finger endonucleases"/>
    <property type="match status" value="1"/>
</dbReference>
<proteinExistence type="predicted"/>
<organism evidence="2">
    <name type="scientific">Salmonella enterica</name>
    <name type="common">Salmonella choleraesuis</name>
    <dbReference type="NCBI Taxonomy" id="28901"/>
    <lineage>
        <taxon>Bacteria</taxon>
        <taxon>Pseudomonadati</taxon>
        <taxon>Pseudomonadota</taxon>
        <taxon>Gammaproteobacteria</taxon>
        <taxon>Enterobacterales</taxon>
        <taxon>Enterobacteriaceae</taxon>
        <taxon>Salmonella</taxon>
    </lineage>
</organism>
<dbReference type="AlphaFoldDB" id="A0A5U6SP31"/>
<comment type="caution">
    <text evidence="2">The sequence shown here is derived from an EMBL/GenBank/DDBJ whole genome shotgun (WGS) entry which is preliminary data.</text>
</comment>
<accession>A0A5U6SP31</accession>
<dbReference type="InterPro" id="IPR044925">
    <property type="entry name" value="His-Me_finger_sf"/>
</dbReference>